<comment type="catalytic activity">
    <reaction evidence="3">
        <text>L-glutaminyl-[protein] + H2O = L-glutamyl-[protein] + NH4(+)</text>
        <dbReference type="Rhea" id="RHEA:16441"/>
        <dbReference type="Rhea" id="RHEA-COMP:10207"/>
        <dbReference type="Rhea" id="RHEA-COMP:10208"/>
        <dbReference type="ChEBI" id="CHEBI:15377"/>
        <dbReference type="ChEBI" id="CHEBI:28938"/>
        <dbReference type="ChEBI" id="CHEBI:29973"/>
        <dbReference type="ChEBI" id="CHEBI:30011"/>
        <dbReference type="EC" id="3.5.1.44"/>
    </reaction>
</comment>
<organism evidence="5 6">
    <name type="scientific">Desulfobacula toluolica (strain DSM 7467 / Tol2)</name>
    <dbReference type="NCBI Taxonomy" id="651182"/>
    <lineage>
        <taxon>Bacteria</taxon>
        <taxon>Pseudomonadati</taxon>
        <taxon>Thermodesulfobacteriota</taxon>
        <taxon>Desulfobacteria</taxon>
        <taxon>Desulfobacterales</taxon>
        <taxon>Desulfobacteraceae</taxon>
        <taxon>Desulfobacula</taxon>
    </lineage>
</organism>
<gene>
    <name evidence="3 5" type="primary">cheD</name>
    <name evidence="5" type="ordered locus">TOL2_C10800</name>
</gene>
<proteinExistence type="inferred from homology"/>
<dbReference type="RefSeq" id="WP_014956592.1">
    <property type="nucleotide sequence ID" value="NC_018645.1"/>
</dbReference>
<dbReference type="SUPFAM" id="SSF64438">
    <property type="entry name" value="CNF1/YfiH-like putative cysteine hydrolases"/>
    <property type="match status" value="1"/>
</dbReference>
<dbReference type="InterPro" id="IPR052340">
    <property type="entry name" value="RNase_Y/CdgJ"/>
</dbReference>
<comment type="function">
    <text evidence="3">Probably deamidates glutamine residues to glutamate on methyl-accepting chemotaxis receptors (MCPs), playing an important role in chemotaxis.</text>
</comment>
<dbReference type="STRING" id="651182.TOL2_C10800"/>
<evidence type="ECO:0000256" key="2">
    <source>
        <dbReference type="ARBA" id="ARBA00022801"/>
    </source>
</evidence>
<name>K0NED1_DESTT</name>
<dbReference type="InterPro" id="IPR011324">
    <property type="entry name" value="Cytotoxic_necrot_fac-like_cat"/>
</dbReference>
<dbReference type="PROSITE" id="PS51833">
    <property type="entry name" value="HDOD"/>
    <property type="match status" value="1"/>
</dbReference>
<dbReference type="HOGENOM" id="CLU_620689_0_0_7"/>
<protein>
    <recommendedName>
        <fullName evidence="3">Probable chemoreceptor glutamine deamidase CheD</fullName>
        <ecNumber evidence="3">3.5.1.44</ecNumber>
    </recommendedName>
</protein>
<dbReference type="GO" id="GO:0006935">
    <property type="term" value="P:chemotaxis"/>
    <property type="evidence" value="ECO:0007669"/>
    <property type="project" value="UniProtKB-UniRule"/>
</dbReference>
<dbReference type="GO" id="GO:0050568">
    <property type="term" value="F:protein-glutamine glutaminase activity"/>
    <property type="evidence" value="ECO:0007669"/>
    <property type="project" value="UniProtKB-UniRule"/>
</dbReference>
<dbReference type="InterPro" id="IPR006675">
    <property type="entry name" value="HDIG_dom"/>
</dbReference>
<dbReference type="OrthoDB" id="9803649at2"/>
<dbReference type="NCBIfam" id="TIGR00277">
    <property type="entry name" value="HDIG"/>
    <property type="match status" value="1"/>
</dbReference>
<dbReference type="SMART" id="SM00471">
    <property type="entry name" value="HDc"/>
    <property type="match status" value="1"/>
</dbReference>
<dbReference type="HAMAP" id="MF_01440">
    <property type="entry name" value="CheD"/>
    <property type="match status" value="1"/>
</dbReference>
<evidence type="ECO:0000259" key="4">
    <source>
        <dbReference type="PROSITE" id="PS51833"/>
    </source>
</evidence>
<evidence type="ECO:0000313" key="5">
    <source>
        <dbReference type="EMBL" id="CCK79245.1"/>
    </source>
</evidence>
<dbReference type="AlphaFoldDB" id="K0NED1"/>
<dbReference type="PANTHER" id="PTHR33525:SF3">
    <property type="entry name" value="RIBONUCLEASE Y"/>
    <property type="match status" value="1"/>
</dbReference>
<dbReference type="PANTHER" id="PTHR33525">
    <property type="match status" value="1"/>
</dbReference>
<dbReference type="CDD" id="cd00077">
    <property type="entry name" value="HDc"/>
    <property type="match status" value="1"/>
</dbReference>
<dbReference type="SUPFAM" id="SSF109604">
    <property type="entry name" value="HD-domain/PDEase-like"/>
    <property type="match status" value="1"/>
</dbReference>
<dbReference type="Pfam" id="PF03975">
    <property type="entry name" value="CheD"/>
    <property type="match status" value="1"/>
</dbReference>
<dbReference type="Proteomes" id="UP000007347">
    <property type="component" value="Chromosome"/>
</dbReference>
<dbReference type="Pfam" id="PF08668">
    <property type="entry name" value="HDOD"/>
    <property type="match status" value="1"/>
</dbReference>
<dbReference type="Gene3D" id="3.30.1330.200">
    <property type="match status" value="1"/>
</dbReference>
<dbReference type="InterPro" id="IPR003607">
    <property type="entry name" value="HD/PDEase_dom"/>
</dbReference>
<dbReference type="Gene3D" id="1.10.3210.10">
    <property type="entry name" value="Hypothetical protein af1432"/>
    <property type="match status" value="1"/>
</dbReference>
<dbReference type="EMBL" id="FO203503">
    <property type="protein sequence ID" value="CCK79245.1"/>
    <property type="molecule type" value="Genomic_DNA"/>
</dbReference>
<dbReference type="InterPro" id="IPR013976">
    <property type="entry name" value="HDOD"/>
</dbReference>
<keyword evidence="5" id="KW-0675">Receptor</keyword>
<feature type="domain" description="HDOD" evidence="4">
    <location>
        <begin position="182"/>
        <end position="379"/>
    </location>
</feature>
<keyword evidence="6" id="KW-1185">Reference proteome</keyword>
<evidence type="ECO:0000256" key="1">
    <source>
        <dbReference type="ARBA" id="ARBA00022500"/>
    </source>
</evidence>
<keyword evidence="1 3" id="KW-0145">Chemotaxis</keyword>
<dbReference type="PATRIC" id="fig|651182.5.peg.1307"/>
<accession>K0NED1</accession>
<dbReference type="EC" id="3.5.1.44" evidence="3"/>
<dbReference type="CDD" id="cd16352">
    <property type="entry name" value="CheD"/>
    <property type="match status" value="1"/>
</dbReference>
<evidence type="ECO:0000313" key="6">
    <source>
        <dbReference type="Proteomes" id="UP000007347"/>
    </source>
</evidence>
<reference evidence="5 6" key="1">
    <citation type="journal article" date="2013" name="Environ. Microbiol.">
        <title>Complete genome, catabolic sub-proteomes and key-metabolites of Desulfobacula toluolica Tol2, a marine, aromatic compound-degrading, sulfate-reducing bacterium.</title>
        <authorList>
            <person name="Wohlbrand L."/>
            <person name="Jacob J.H."/>
            <person name="Kube M."/>
            <person name="Mussmann M."/>
            <person name="Jarling R."/>
            <person name="Beck A."/>
            <person name="Amann R."/>
            <person name="Wilkes H."/>
            <person name="Reinhardt R."/>
            <person name="Rabus R."/>
        </authorList>
    </citation>
    <scope>NUCLEOTIDE SEQUENCE [LARGE SCALE GENOMIC DNA]</scope>
    <source>
        <strain evidence="6">DSM 7467 / Tol2</strain>
    </source>
</reference>
<evidence type="ECO:0000256" key="3">
    <source>
        <dbReference type="HAMAP-Rule" id="MF_01440"/>
    </source>
</evidence>
<comment type="similarity">
    <text evidence="3">Belongs to the CheD family.</text>
</comment>
<dbReference type="InterPro" id="IPR005659">
    <property type="entry name" value="Chemorcpt_Glu_NH3ase_CheD"/>
</dbReference>
<sequence>MNYQKIEHISAGQFKVGKEQSSIYKAYLGTCLGIALYDASTQVGGMIHILLPEPTGIASAVFSEKYASTGVPLLINHLIKLGAKPENLEATIAGGALIGPVTQQDINLDIGGRSMDIAVSILRSYKIKTIKSETGGFFTCTLELNMATGKTFINPALEDTFKSQNRFTAPSMDEILNTIDQLKPIPQIALKIFRMFQFSRHHITDITEELSKDQVLSGQTLKLCNSALFAGTVKIDTLKEAVLLLGETMLIKSVITAAVDMYYNQIGTSGYSLCKGGLFFHAVGVASFAEKIAEKSGRPLLKEAYTAGLLHDIGKVILDQFVSIRSPLFFRSLYQKNENFINAEKKLLGITHGEAGALLARKWNFSDGLSEVIQLHHTPEKAKKNKDLVYIIYLSDLLMEKFHVGFDLEKMQTQSLENALDQLGFKMADLPELVDVIPINTFSNDDDILTTQR</sequence>
<dbReference type="InterPro" id="IPR038592">
    <property type="entry name" value="CheD-like_sf"/>
</dbReference>
<dbReference type="KEGG" id="dto:TOL2_C10800"/>
<keyword evidence="2 3" id="KW-0378">Hydrolase</keyword>